<gene>
    <name evidence="12" type="ORF">A3A39_02410</name>
</gene>
<dbReference type="UniPathway" id="UPA00031">
    <property type="reaction ID" value="UER00010"/>
</dbReference>
<comment type="catalytic activity">
    <reaction evidence="10">
        <text>5-[(5-phospho-1-deoxy-D-ribulos-1-ylimino)methylamino]-1-(5-phospho-beta-D-ribosyl)imidazole-4-carboxamide + L-glutamine = D-erythro-1-(imidazol-4-yl)glycerol 3-phosphate + 5-amino-1-(5-phospho-beta-D-ribosyl)imidazole-4-carboxamide + L-glutamate + H(+)</text>
        <dbReference type="Rhea" id="RHEA:24793"/>
        <dbReference type="ChEBI" id="CHEBI:15378"/>
        <dbReference type="ChEBI" id="CHEBI:29985"/>
        <dbReference type="ChEBI" id="CHEBI:58278"/>
        <dbReference type="ChEBI" id="CHEBI:58359"/>
        <dbReference type="ChEBI" id="CHEBI:58475"/>
        <dbReference type="ChEBI" id="CHEBI:58525"/>
        <dbReference type="EC" id="4.3.2.10"/>
    </reaction>
</comment>
<dbReference type="PANTHER" id="PTHR21235">
    <property type="entry name" value="IMIDAZOLE GLYCEROL PHOSPHATE SYNTHASE SUBUNIT HISF/H IGP SYNTHASE SUBUNIT HISF/H"/>
    <property type="match status" value="1"/>
</dbReference>
<dbReference type="Proteomes" id="UP000177372">
    <property type="component" value="Unassembled WGS sequence"/>
</dbReference>
<evidence type="ECO:0000256" key="2">
    <source>
        <dbReference type="ARBA" id="ARBA00009667"/>
    </source>
</evidence>
<dbReference type="InterPro" id="IPR011060">
    <property type="entry name" value="RibuloseP-bd_barrel"/>
</dbReference>
<evidence type="ECO:0000256" key="8">
    <source>
        <dbReference type="ARBA" id="ARBA00025475"/>
    </source>
</evidence>
<name>A0A1F6F139_9BACT</name>
<comment type="similarity">
    <text evidence="2 11">Belongs to the HisA/HisF family.</text>
</comment>
<dbReference type="AlphaFoldDB" id="A0A1F6F139"/>
<evidence type="ECO:0000256" key="1">
    <source>
        <dbReference type="ARBA" id="ARBA00005091"/>
    </source>
</evidence>
<evidence type="ECO:0000256" key="4">
    <source>
        <dbReference type="ARBA" id="ARBA00012809"/>
    </source>
</evidence>
<dbReference type="InterPro" id="IPR050064">
    <property type="entry name" value="IGPS_HisA/HisF"/>
</dbReference>
<proteinExistence type="inferred from homology"/>
<comment type="caution">
    <text evidence="12">The sequence shown here is derived from an EMBL/GenBank/DDBJ whole genome shotgun (WGS) entry which is preliminary data.</text>
</comment>
<keyword evidence="7" id="KW-0456">Lyase</keyword>
<dbReference type="Gene3D" id="3.20.20.70">
    <property type="entry name" value="Aldolase class I"/>
    <property type="match status" value="1"/>
</dbReference>
<dbReference type="SUPFAM" id="SSF51366">
    <property type="entry name" value="Ribulose-phoshate binding barrel"/>
    <property type="match status" value="1"/>
</dbReference>
<evidence type="ECO:0000313" key="12">
    <source>
        <dbReference type="EMBL" id="OGG79571.1"/>
    </source>
</evidence>
<dbReference type="CDD" id="cd04731">
    <property type="entry name" value="HisF"/>
    <property type="match status" value="1"/>
</dbReference>
<keyword evidence="5 11" id="KW-0028">Amino-acid biosynthesis</keyword>
<protein>
    <recommendedName>
        <fullName evidence="4">imidazole glycerol-phosphate synthase</fullName>
        <ecNumber evidence="4">4.3.2.10</ecNumber>
    </recommendedName>
    <alternativeName>
        <fullName evidence="9">IGP synthase cyclase subunit</fullName>
    </alternativeName>
</protein>
<dbReference type="GO" id="GO:0000105">
    <property type="term" value="P:L-histidine biosynthetic process"/>
    <property type="evidence" value="ECO:0007669"/>
    <property type="project" value="UniProtKB-UniPathway"/>
</dbReference>
<dbReference type="Pfam" id="PF00977">
    <property type="entry name" value="His_biosynth"/>
    <property type="match status" value="1"/>
</dbReference>
<evidence type="ECO:0000313" key="13">
    <source>
        <dbReference type="Proteomes" id="UP000177372"/>
    </source>
</evidence>
<dbReference type="STRING" id="1798512.A3A39_02410"/>
<evidence type="ECO:0000256" key="7">
    <source>
        <dbReference type="ARBA" id="ARBA00023239"/>
    </source>
</evidence>
<comment type="pathway">
    <text evidence="1">Amino-acid biosynthesis; L-histidine biosynthesis; L-histidine from 5-phospho-alpha-D-ribose 1-diphosphate: step 5/9.</text>
</comment>
<dbReference type="EC" id="4.3.2.10" evidence="4"/>
<comment type="subunit">
    <text evidence="3">Heterodimer of HisH and HisF.</text>
</comment>
<evidence type="ECO:0000256" key="11">
    <source>
        <dbReference type="RuleBase" id="RU003657"/>
    </source>
</evidence>
<dbReference type="InterPro" id="IPR013785">
    <property type="entry name" value="Aldolase_TIM"/>
</dbReference>
<comment type="function">
    <text evidence="8">IGPS catalyzes the conversion of PRFAR and glutamine to IGP, AICAR and glutamate. The HisF subunit catalyzes the cyclization activity that produces IGP and AICAR from PRFAR using the ammonia provided by the HisH subunit.</text>
</comment>
<evidence type="ECO:0000256" key="3">
    <source>
        <dbReference type="ARBA" id="ARBA00011152"/>
    </source>
</evidence>
<dbReference type="InterPro" id="IPR004651">
    <property type="entry name" value="HisF"/>
</dbReference>
<dbReference type="EMBL" id="MFLZ01000023">
    <property type="protein sequence ID" value="OGG79571.1"/>
    <property type="molecule type" value="Genomic_DNA"/>
</dbReference>
<accession>A0A1F6F139</accession>
<evidence type="ECO:0000256" key="5">
    <source>
        <dbReference type="ARBA" id="ARBA00022605"/>
    </source>
</evidence>
<keyword evidence="6 11" id="KW-0368">Histidine biosynthesis</keyword>
<dbReference type="PANTHER" id="PTHR21235:SF2">
    <property type="entry name" value="IMIDAZOLE GLYCEROL PHOSPHATE SYNTHASE HISHF"/>
    <property type="match status" value="1"/>
</dbReference>
<dbReference type="GO" id="GO:0016829">
    <property type="term" value="F:lyase activity"/>
    <property type="evidence" value="ECO:0007669"/>
    <property type="project" value="UniProtKB-KW"/>
</dbReference>
<sequence>MLKVRLIPVLLLKGGRMVKPVQFGSGGERDVGWPITTARIYNSQDADELIFLDIEASQIGRNFLLDTLREVARECFVPLTAGGGIRDLETIREMLAAGADKVSVNSYAVESPSFIEKAADMFGSQCIVVSIDAKKRDDGTYEVFTNRGRSASGLLVVEWAKRAAELGAGELLITSIDREGTLEGYDLDLVSMVADSVVIPVIANGGAGTRQHFVDAVRKGHASAVAASSIFHFTDSNLTQVKSFIYNAGIPIRSV</sequence>
<evidence type="ECO:0000256" key="6">
    <source>
        <dbReference type="ARBA" id="ARBA00023102"/>
    </source>
</evidence>
<evidence type="ECO:0000256" key="10">
    <source>
        <dbReference type="ARBA" id="ARBA00047838"/>
    </source>
</evidence>
<evidence type="ECO:0000256" key="9">
    <source>
        <dbReference type="ARBA" id="ARBA00030264"/>
    </source>
</evidence>
<dbReference type="InterPro" id="IPR006062">
    <property type="entry name" value="His_biosynth"/>
</dbReference>
<reference evidence="12 13" key="1">
    <citation type="journal article" date="2016" name="Nat. Commun.">
        <title>Thousands of microbial genomes shed light on interconnected biogeochemical processes in an aquifer system.</title>
        <authorList>
            <person name="Anantharaman K."/>
            <person name="Brown C.T."/>
            <person name="Hug L.A."/>
            <person name="Sharon I."/>
            <person name="Castelle C.J."/>
            <person name="Probst A.J."/>
            <person name="Thomas B.C."/>
            <person name="Singh A."/>
            <person name="Wilkins M.J."/>
            <person name="Karaoz U."/>
            <person name="Brodie E.L."/>
            <person name="Williams K.H."/>
            <person name="Hubbard S.S."/>
            <person name="Banfield J.F."/>
        </authorList>
    </citation>
    <scope>NUCLEOTIDE SEQUENCE [LARGE SCALE GENOMIC DNA]</scope>
</reference>
<dbReference type="GO" id="GO:0000107">
    <property type="term" value="F:imidazoleglycerol-phosphate synthase activity"/>
    <property type="evidence" value="ECO:0007669"/>
    <property type="project" value="InterPro"/>
</dbReference>
<organism evidence="12 13">
    <name type="scientific">Candidatus Kaiserbacteria bacterium RIFCSPLOWO2_01_FULL_54_13</name>
    <dbReference type="NCBI Taxonomy" id="1798512"/>
    <lineage>
        <taxon>Bacteria</taxon>
        <taxon>Candidatus Kaiseribacteriota</taxon>
    </lineage>
</organism>